<feature type="region of interest" description="Disordered" evidence="1">
    <location>
        <begin position="213"/>
        <end position="243"/>
    </location>
</feature>
<reference evidence="2" key="1">
    <citation type="submission" date="2022-03" db="EMBL/GenBank/DDBJ databases">
        <title>Draft genome sequence of Aduncisulcus paluster, a free-living microaerophilic Fornicata.</title>
        <authorList>
            <person name="Yuyama I."/>
            <person name="Kume K."/>
            <person name="Tamura T."/>
            <person name="Inagaki Y."/>
            <person name="Hashimoto T."/>
        </authorList>
    </citation>
    <scope>NUCLEOTIDE SEQUENCE</scope>
    <source>
        <strain evidence="2">NY0171</strain>
    </source>
</reference>
<proteinExistence type="predicted"/>
<feature type="compositionally biased region" description="Low complexity" evidence="1">
    <location>
        <begin position="344"/>
        <end position="372"/>
    </location>
</feature>
<name>A0ABQ5K6V4_9EUKA</name>
<accession>A0ABQ5K6V4</accession>
<gene>
    <name evidence="2" type="ORF">ADUPG1_013526</name>
</gene>
<keyword evidence="3" id="KW-1185">Reference proteome</keyword>
<evidence type="ECO:0000313" key="2">
    <source>
        <dbReference type="EMBL" id="GKT26910.1"/>
    </source>
</evidence>
<evidence type="ECO:0000313" key="3">
    <source>
        <dbReference type="Proteomes" id="UP001057375"/>
    </source>
</evidence>
<evidence type="ECO:0000256" key="1">
    <source>
        <dbReference type="SAM" id="MobiDB-lite"/>
    </source>
</evidence>
<protein>
    <recommendedName>
        <fullName evidence="4">Homeobox domain-containing protein</fullName>
    </recommendedName>
</protein>
<sequence length="486" mass="52456">MNSILPPRFDERRFFEPHREELPQRISLVDVMHPPLGLSAKRAAVTTDSGKIDAVTTMSASMHPVKLPSERESIVGSIQGFPRGDISLNLPIHEGSFGSFSSSPTEKDITPIHTTSDDEMHLKIEGANCGTTGHCLKSKDSISCGFPQSSLPELFDPLSQHPSLYPPIPPHSYGNSTMVNTTVNPATTTSEFSVIPCDSTPMLPQSPPTVIGASIPVGSNHKSKLEPSPSRKSRDSQPVPPGTTIESEFVIQYSFLLKSLDDTFHKFKERGIDPRTMLTVTSIMTDTVERLTDCHMTTSADDSIMFNRLRQRVRLGGCDCGCDDASLGVSDTSRIRTRAQKAAAASGISCSSSSPATSSSTQGTASGASTIGHGAADLFDDDSHSHSHGGGKDLHSSPTSSSSSSPSSPSTHVTPGHCTCDASARRSTFSQTQRKMMNCFINKGELPVLNETVVLVSQEAGLEDPKQFRRFLNNQRARRRTKKKKE</sequence>
<organism evidence="2 3">
    <name type="scientific">Aduncisulcus paluster</name>
    <dbReference type="NCBI Taxonomy" id="2918883"/>
    <lineage>
        <taxon>Eukaryota</taxon>
        <taxon>Metamonada</taxon>
        <taxon>Carpediemonas-like organisms</taxon>
        <taxon>Aduncisulcus</taxon>
    </lineage>
</organism>
<feature type="region of interest" description="Disordered" evidence="1">
    <location>
        <begin position="344"/>
        <end position="417"/>
    </location>
</feature>
<dbReference type="EMBL" id="BQXS01012689">
    <property type="protein sequence ID" value="GKT26910.1"/>
    <property type="molecule type" value="Genomic_DNA"/>
</dbReference>
<feature type="compositionally biased region" description="Basic and acidic residues" evidence="1">
    <location>
        <begin position="381"/>
        <end position="395"/>
    </location>
</feature>
<comment type="caution">
    <text evidence="2">The sequence shown here is derived from an EMBL/GenBank/DDBJ whole genome shotgun (WGS) entry which is preliminary data.</text>
</comment>
<dbReference type="Proteomes" id="UP001057375">
    <property type="component" value="Unassembled WGS sequence"/>
</dbReference>
<feature type="compositionally biased region" description="Low complexity" evidence="1">
    <location>
        <begin position="396"/>
        <end position="411"/>
    </location>
</feature>
<evidence type="ECO:0008006" key="4">
    <source>
        <dbReference type="Google" id="ProtNLM"/>
    </source>
</evidence>